<feature type="signal peptide" evidence="6">
    <location>
        <begin position="1"/>
        <end position="23"/>
    </location>
</feature>
<evidence type="ECO:0000313" key="9">
    <source>
        <dbReference type="Proteomes" id="UP000472260"/>
    </source>
</evidence>
<keyword evidence="2" id="KW-1064">Adaptive immunity</keyword>
<dbReference type="GO" id="GO:0002250">
    <property type="term" value="P:adaptive immune response"/>
    <property type="evidence" value="ECO:0007669"/>
    <property type="project" value="UniProtKB-KW"/>
</dbReference>
<proteinExistence type="predicted"/>
<dbReference type="InterPro" id="IPR007110">
    <property type="entry name" value="Ig-like_dom"/>
</dbReference>
<dbReference type="SMART" id="SM00406">
    <property type="entry name" value="IGv"/>
    <property type="match status" value="1"/>
</dbReference>
<name>A0A671Q206_9TELE</name>
<dbReference type="Ensembl" id="ENSSANT00000069713.1">
    <property type="protein sequence ID" value="ENSSANP00000065582.1"/>
    <property type="gene ID" value="ENSSANG00000032692.1"/>
</dbReference>
<keyword evidence="3" id="KW-0675">Receptor</keyword>
<sequence length="137" mass="15642">MNTMRSCVETLLILFATCMECRGQDSVKQPKSFQSAYEEEGSVTLDCKYNTTSSNPTLLWYRQNSYDSPKYILRRHKFGDGDEASEFKGRFHSRHDSTSKSVPLTIENPRVSDSALYYCALQPTVTTGYTELEQKPT</sequence>
<dbReference type="PROSITE" id="PS50835">
    <property type="entry name" value="IG_LIKE"/>
    <property type="match status" value="1"/>
</dbReference>
<evidence type="ECO:0000256" key="4">
    <source>
        <dbReference type="ARBA" id="ARBA00023319"/>
    </source>
</evidence>
<evidence type="ECO:0000256" key="2">
    <source>
        <dbReference type="ARBA" id="ARBA00023130"/>
    </source>
</evidence>
<keyword evidence="5" id="KW-0391">Immunity</keyword>
<dbReference type="InterPro" id="IPR036179">
    <property type="entry name" value="Ig-like_dom_sf"/>
</dbReference>
<dbReference type="AlphaFoldDB" id="A0A671Q206"/>
<dbReference type="Pfam" id="PF07686">
    <property type="entry name" value="V-set"/>
    <property type="match status" value="1"/>
</dbReference>
<dbReference type="PANTHER" id="PTHR19367">
    <property type="entry name" value="T-CELL RECEPTOR ALPHA CHAIN V REGION"/>
    <property type="match status" value="1"/>
</dbReference>
<keyword evidence="1 6" id="KW-0732">Signal</keyword>
<keyword evidence="4" id="KW-0393">Immunoglobulin domain</keyword>
<dbReference type="InterPro" id="IPR013783">
    <property type="entry name" value="Ig-like_fold"/>
</dbReference>
<dbReference type="Gene3D" id="2.60.40.10">
    <property type="entry name" value="Immunoglobulins"/>
    <property type="match status" value="1"/>
</dbReference>
<dbReference type="InterPro" id="IPR013106">
    <property type="entry name" value="Ig_V-set"/>
</dbReference>
<organism evidence="8 9">
    <name type="scientific">Sinocyclocheilus anshuiensis</name>
    <dbReference type="NCBI Taxonomy" id="1608454"/>
    <lineage>
        <taxon>Eukaryota</taxon>
        <taxon>Metazoa</taxon>
        <taxon>Chordata</taxon>
        <taxon>Craniata</taxon>
        <taxon>Vertebrata</taxon>
        <taxon>Euteleostomi</taxon>
        <taxon>Actinopterygii</taxon>
        <taxon>Neopterygii</taxon>
        <taxon>Teleostei</taxon>
        <taxon>Ostariophysi</taxon>
        <taxon>Cypriniformes</taxon>
        <taxon>Cyprinidae</taxon>
        <taxon>Cyprininae</taxon>
        <taxon>Sinocyclocheilus</taxon>
    </lineage>
</organism>
<dbReference type="InterPro" id="IPR051287">
    <property type="entry name" value="TCR_variable_region"/>
</dbReference>
<evidence type="ECO:0000313" key="8">
    <source>
        <dbReference type="Ensembl" id="ENSSANP00000065582.1"/>
    </source>
</evidence>
<dbReference type="PANTHER" id="PTHR19367:SF18">
    <property type="entry name" value="T CELL RECEPTOR ALPHA VARIABLE 16"/>
    <property type="match status" value="1"/>
</dbReference>
<feature type="chain" id="PRO_5025585893" evidence="6">
    <location>
        <begin position="24"/>
        <end position="137"/>
    </location>
</feature>
<dbReference type="GO" id="GO:0042101">
    <property type="term" value="C:T cell receptor complex"/>
    <property type="evidence" value="ECO:0007669"/>
    <property type="project" value="UniProtKB-KW"/>
</dbReference>
<dbReference type="InterPro" id="IPR003599">
    <property type="entry name" value="Ig_sub"/>
</dbReference>
<dbReference type="SMART" id="SM00409">
    <property type="entry name" value="IG"/>
    <property type="match status" value="1"/>
</dbReference>
<evidence type="ECO:0000256" key="5">
    <source>
        <dbReference type="ARBA" id="ARBA00043266"/>
    </source>
</evidence>
<dbReference type="SUPFAM" id="SSF48726">
    <property type="entry name" value="Immunoglobulin"/>
    <property type="match status" value="1"/>
</dbReference>
<reference evidence="8" key="2">
    <citation type="submission" date="2025-09" db="UniProtKB">
        <authorList>
            <consortium name="Ensembl"/>
        </authorList>
    </citation>
    <scope>IDENTIFICATION</scope>
</reference>
<keyword evidence="5" id="KW-1279">T cell receptor</keyword>
<feature type="domain" description="Ig-like" evidence="7">
    <location>
        <begin position="30"/>
        <end position="130"/>
    </location>
</feature>
<reference evidence="8" key="1">
    <citation type="submission" date="2025-08" db="UniProtKB">
        <authorList>
            <consortium name="Ensembl"/>
        </authorList>
    </citation>
    <scope>IDENTIFICATION</scope>
</reference>
<keyword evidence="9" id="KW-1185">Reference proteome</keyword>
<accession>A0A671Q206</accession>
<evidence type="ECO:0000256" key="3">
    <source>
        <dbReference type="ARBA" id="ARBA00023170"/>
    </source>
</evidence>
<protein>
    <submittedName>
        <fullName evidence="8">T-cell receptor alpha/delta variable 27.0</fullName>
    </submittedName>
</protein>
<evidence type="ECO:0000256" key="1">
    <source>
        <dbReference type="ARBA" id="ARBA00022729"/>
    </source>
</evidence>
<evidence type="ECO:0000256" key="6">
    <source>
        <dbReference type="SAM" id="SignalP"/>
    </source>
</evidence>
<dbReference type="Proteomes" id="UP000472260">
    <property type="component" value="Unassembled WGS sequence"/>
</dbReference>
<evidence type="ECO:0000259" key="7">
    <source>
        <dbReference type="PROSITE" id="PS50835"/>
    </source>
</evidence>